<evidence type="ECO:0000313" key="4">
    <source>
        <dbReference type="EMBL" id="KAF9528797.1"/>
    </source>
</evidence>
<keyword evidence="1" id="KW-0479">Metal-binding</keyword>
<evidence type="ECO:0000256" key="1">
    <source>
        <dbReference type="ARBA" id="ARBA00022723"/>
    </source>
</evidence>
<accession>A0A9P6JPR6</accession>
<dbReference type="Gene3D" id="3.30.60.90">
    <property type="match status" value="1"/>
</dbReference>
<protein>
    <recommendedName>
        <fullName evidence="6">ZZ-type domain-containing protein</fullName>
    </recommendedName>
</protein>
<evidence type="ECO:0000313" key="5">
    <source>
        <dbReference type="Proteomes" id="UP000807306"/>
    </source>
</evidence>
<dbReference type="Proteomes" id="UP000807306">
    <property type="component" value="Unassembled WGS sequence"/>
</dbReference>
<sequence length="285" mass="31474">MWMQGTMDEPLAHHGAGYLATLADPQIAPVSLHEIANHAGEIHDLHGGADEAWFDLSQEHFQNALDRMDELIGEVIKGTFTQNEMQAIGKNLTATVIGEMFGKIMEAPFDLESGSKSPVDAEKKQLILQNRFHDIVMSLVADIEHQKDTVKAIRKKGGFGIDLSSPESQTVHQNCSCSSCGLGEIVGPMYSCHVADGDEDIHYCARCFDNPRNPDFVKSTTWSVYGAVKVSLPSPDSHCYICQNKIIAQGYVRRDCGDFTICTQCFKEQGAYLHPTHSFDVLQGR</sequence>
<keyword evidence="5" id="KW-1185">Reference proteome</keyword>
<gene>
    <name evidence="4" type="ORF">CPB83DRAFT_853756</name>
</gene>
<name>A0A9P6JPR6_9AGAR</name>
<proteinExistence type="predicted"/>
<comment type="caution">
    <text evidence="4">The sequence shown here is derived from an EMBL/GenBank/DDBJ whole genome shotgun (WGS) entry which is preliminary data.</text>
</comment>
<organism evidence="4 5">
    <name type="scientific">Crepidotus variabilis</name>
    <dbReference type="NCBI Taxonomy" id="179855"/>
    <lineage>
        <taxon>Eukaryota</taxon>
        <taxon>Fungi</taxon>
        <taxon>Dikarya</taxon>
        <taxon>Basidiomycota</taxon>
        <taxon>Agaricomycotina</taxon>
        <taxon>Agaricomycetes</taxon>
        <taxon>Agaricomycetidae</taxon>
        <taxon>Agaricales</taxon>
        <taxon>Agaricineae</taxon>
        <taxon>Crepidotaceae</taxon>
        <taxon>Crepidotus</taxon>
    </lineage>
</organism>
<evidence type="ECO:0000256" key="3">
    <source>
        <dbReference type="ARBA" id="ARBA00022833"/>
    </source>
</evidence>
<dbReference type="InterPro" id="IPR043145">
    <property type="entry name" value="Znf_ZZ_sf"/>
</dbReference>
<dbReference type="SUPFAM" id="SSF57850">
    <property type="entry name" value="RING/U-box"/>
    <property type="match status" value="1"/>
</dbReference>
<dbReference type="AlphaFoldDB" id="A0A9P6JPR6"/>
<evidence type="ECO:0008006" key="6">
    <source>
        <dbReference type="Google" id="ProtNLM"/>
    </source>
</evidence>
<keyword evidence="2" id="KW-0863">Zinc-finger</keyword>
<dbReference type="GO" id="GO:0008270">
    <property type="term" value="F:zinc ion binding"/>
    <property type="evidence" value="ECO:0007669"/>
    <property type="project" value="UniProtKB-KW"/>
</dbReference>
<evidence type="ECO:0000256" key="2">
    <source>
        <dbReference type="ARBA" id="ARBA00022771"/>
    </source>
</evidence>
<keyword evidence="3" id="KW-0862">Zinc</keyword>
<reference evidence="4" key="1">
    <citation type="submission" date="2020-11" db="EMBL/GenBank/DDBJ databases">
        <authorList>
            <consortium name="DOE Joint Genome Institute"/>
            <person name="Ahrendt S."/>
            <person name="Riley R."/>
            <person name="Andreopoulos W."/>
            <person name="Labutti K."/>
            <person name="Pangilinan J."/>
            <person name="Ruiz-Duenas F.J."/>
            <person name="Barrasa J.M."/>
            <person name="Sanchez-Garcia M."/>
            <person name="Camarero S."/>
            <person name="Miyauchi S."/>
            <person name="Serrano A."/>
            <person name="Linde D."/>
            <person name="Babiker R."/>
            <person name="Drula E."/>
            <person name="Ayuso-Fernandez I."/>
            <person name="Pacheco R."/>
            <person name="Padilla G."/>
            <person name="Ferreira P."/>
            <person name="Barriuso J."/>
            <person name="Kellner H."/>
            <person name="Castanera R."/>
            <person name="Alfaro M."/>
            <person name="Ramirez L."/>
            <person name="Pisabarro A.G."/>
            <person name="Kuo A."/>
            <person name="Tritt A."/>
            <person name="Lipzen A."/>
            <person name="He G."/>
            <person name="Yan M."/>
            <person name="Ng V."/>
            <person name="Cullen D."/>
            <person name="Martin F."/>
            <person name="Rosso M.-N."/>
            <person name="Henrissat B."/>
            <person name="Hibbett D."/>
            <person name="Martinez A.T."/>
            <person name="Grigoriev I.V."/>
        </authorList>
    </citation>
    <scope>NUCLEOTIDE SEQUENCE</scope>
    <source>
        <strain evidence="4">CBS 506.95</strain>
    </source>
</reference>
<dbReference type="EMBL" id="MU157850">
    <property type="protein sequence ID" value="KAF9528797.1"/>
    <property type="molecule type" value="Genomic_DNA"/>
</dbReference>